<keyword evidence="2" id="KW-0812">Transmembrane</keyword>
<keyword evidence="2" id="KW-0472">Membrane</keyword>
<gene>
    <name evidence="3" type="ORF">FV139_10400</name>
</gene>
<dbReference type="InterPro" id="IPR003423">
    <property type="entry name" value="OMP_efflux"/>
</dbReference>
<protein>
    <submittedName>
        <fullName evidence="3">TolC family protein</fullName>
    </submittedName>
</protein>
<comment type="subcellular location">
    <subcellularLocation>
        <location evidence="2">Cell outer membrane</location>
        <topology evidence="2">Lipid-anchor</topology>
    </subcellularLocation>
</comment>
<dbReference type="GO" id="GO:0015562">
    <property type="term" value="F:efflux transmembrane transporter activity"/>
    <property type="evidence" value="ECO:0007669"/>
    <property type="project" value="InterPro"/>
</dbReference>
<dbReference type="Pfam" id="PF02321">
    <property type="entry name" value="OEP"/>
    <property type="match status" value="2"/>
</dbReference>
<keyword evidence="4" id="KW-1185">Reference proteome</keyword>
<dbReference type="NCBIfam" id="TIGR01845">
    <property type="entry name" value="outer_NodT"/>
    <property type="match status" value="1"/>
</dbReference>
<feature type="signal peptide" evidence="2">
    <location>
        <begin position="1"/>
        <end position="27"/>
    </location>
</feature>
<evidence type="ECO:0000313" key="3">
    <source>
        <dbReference type="EMBL" id="TXS94018.1"/>
    </source>
</evidence>
<feature type="chain" id="PRO_5023023619" evidence="2">
    <location>
        <begin position="28"/>
        <end position="471"/>
    </location>
</feature>
<dbReference type="SUPFAM" id="SSF56954">
    <property type="entry name" value="Outer membrane efflux proteins (OEP)"/>
    <property type="match status" value="1"/>
</dbReference>
<dbReference type="PANTHER" id="PTHR30203">
    <property type="entry name" value="OUTER MEMBRANE CATION EFFLUX PROTEIN"/>
    <property type="match status" value="1"/>
</dbReference>
<dbReference type="InterPro" id="IPR010131">
    <property type="entry name" value="MdtP/NodT-like"/>
</dbReference>
<dbReference type="AlphaFoldDB" id="A0A5C8ZZV2"/>
<dbReference type="EMBL" id="VRZA01000003">
    <property type="protein sequence ID" value="TXS94018.1"/>
    <property type="molecule type" value="Genomic_DNA"/>
</dbReference>
<keyword evidence="2" id="KW-0449">Lipoprotein</keyword>
<name>A0A5C8ZZV2_9GAMM</name>
<evidence type="ECO:0000256" key="2">
    <source>
        <dbReference type="RuleBase" id="RU362097"/>
    </source>
</evidence>
<sequence length="471" mass="50756">MQPRPKTIQRLAGAVFATLYLAGCASSAISPETRDLALPEQWQQAEASQSADPTAQWLSELASPDLESLVAEAQAGNYQLALSRARAAELKAAVTSTGAPLWPALTLSVDGGRDGLESEQSADLVTESWRGSLGISWELDIWGKLSDRQRQAELNYHSSLADLRSQQLQLAADVATGWFNAIANARLEALLEQRLANVSTDLARLEQGYRRGLNAALDVYLSRNTVADSRANLAQQQQSLLESRTALQRSLARYPDGDLAAAGLELPELVPVTAAGTPAQLLERRPDVQQAWLDLLAADAGLAAAHKDRFPSFSLVGSAGGTSGALHGLLDAGLTSWSISAGLTQPLFEGGRLKSLEEQARARVSQAEQAYLDAVFNAMAEVENLLGAEQNLRTQLAAQRESRRNADIAYELSLQQYQRGLVDYTTVLESQRRAFDAQTAAIQSHAQAIVNRITLYRALGGNFALPEPTTT</sequence>
<organism evidence="3 4">
    <name type="scientific">Parahaliea maris</name>
    <dbReference type="NCBI Taxonomy" id="2716870"/>
    <lineage>
        <taxon>Bacteria</taxon>
        <taxon>Pseudomonadati</taxon>
        <taxon>Pseudomonadota</taxon>
        <taxon>Gammaproteobacteria</taxon>
        <taxon>Cellvibrionales</taxon>
        <taxon>Halieaceae</taxon>
        <taxon>Parahaliea</taxon>
    </lineage>
</organism>
<keyword evidence="2" id="KW-0564">Palmitate</keyword>
<dbReference type="RefSeq" id="WP_148068360.1">
    <property type="nucleotide sequence ID" value="NZ_VRZA01000003.1"/>
</dbReference>
<comment type="similarity">
    <text evidence="1 2">Belongs to the outer membrane factor (OMF) (TC 1.B.17) family.</text>
</comment>
<keyword evidence="2" id="KW-1134">Transmembrane beta strand</keyword>
<dbReference type="Gene3D" id="1.20.1600.10">
    <property type="entry name" value="Outer membrane efflux proteins (OEP)"/>
    <property type="match status" value="1"/>
</dbReference>
<proteinExistence type="inferred from homology"/>
<evidence type="ECO:0000313" key="4">
    <source>
        <dbReference type="Proteomes" id="UP000321039"/>
    </source>
</evidence>
<dbReference type="GO" id="GO:0009279">
    <property type="term" value="C:cell outer membrane"/>
    <property type="evidence" value="ECO:0007669"/>
    <property type="project" value="UniProtKB-SubCell"/>
</dbReference>
<keyword evidence="2" id="KW-0732">Signal</keyword>
<evidence type="ECO:0000256" key="1">
    <source>
        <dbReference type="ARBA" id="ARBA00007613"/>
    </source>
</evidence>
<accession>A0A5C8ZZV2</accession>
<dbReference type="Proteomes" id="UP000321039">
    <property type="component" value="Unassembled WGS sequence"/>
</dbReference>
<reference evidence="3 4" key="1">
    <citation type="submission" date="2019-08" db="EMBL/GenBank/DDBJ databases">
        <title>Parahaliea maris sp. nov., isolated from the surface seawater.</title>
        <authorList>
            <person name="Liu Y."/>
        </authorList>
    </citation>
    <scope>NUCLEOTIDE SEQUENCE [LARGE SCALE GENOMIC DNA]</scope>
    <source>
        <strain evidence="3 4">HSLHS9</strain>
    </source>
</reference>
<comment type="caution">
    <text evidence="3">The sequence shown here is derived from an EMBL/GenBank/DDBJ whole genome shotgun (WGS) entry which is preliminary data.</text>
</comment>
<dbReference type="Gene3D" id="2.20.200.10">
    <property type="entry name" value="Outer membrane efflux proteins (OEP)"/>
    <property type="match status" value="1"/>
</dbReference>